<reference evidence="3" key="1">
    <citation type="journal article" date="2019" name="Int. J. Syst. Evol. Microbiol.">
        <title>The Global Catalogue of Microorganisms (GCM) 10K type strain sequencing project: providing services to taxonomists for standard genome sequencing and annotation.</title>
        <authorList>
            <consortium name="The Broad Institute Genomics Platform"/>
            <consortium name="The Broad Institute Genome Sequencing Center for Infectious Disease"/>
            <person name="Wu L."/>
            <person name="Ma J."/>
        </authorList>
    </citation>
    <scope>NUCLEOTIDE SEQUENCE [LARGE SCALE GENOMIC DNA]</scope>
    <source>
        <strain evidence="3">NBRC 105830</strain>
    </source>
</reference>
<feature type="compositionally biased region" description="Low complexity" evidence="1">
    <location>
        <begin position="329"/>
        <end position="343"/>
    </location>
</feature>
<protein>
    <submittedName>
        <fullName evidence="2">Uncharacterized protein</fullName>
    </submittedName>
</protein>
<evidence type="ECO:0000313" key="3">
    <source>
        <dbReference type="Proteomes" id="UP001157109"/>
    </source>
</evidence>
<comment type="caution">
    <text evidence="2">The sequence shown here is derived from an EMBL/GenBank/DDBJ whole genome shotgun (WGS) entry which is preliminary data.</text>
</comment>
<name>A0ABQ6HQI0_9MICO</name>
<evidence type="ECO:0000256" key="1">
    <source>
        <dbReference type="SAM" id="MobiDB-lite"/>
    </source>
</evidence>
<proteinExistence type="predicted"/>
<organism evidence="2 3">
    <name type="scientific">Arsenicicoccus piscis</name>
    <dbReference type="NCBI Taxonomy" id="673954"/>
    <lineage>
        <taxon>Bacteria</taxon>
        <taxon>Bacillati</taxon>
        <taxon>Actinomycetota</taxon>
        <taxon>Actinomycetes</taxon>
        <taxon>Micrococcales</taxon>
        <taxon>Intrasporangiaceae</taxon>
        <taxon>Arsenicicoccus</taxon>
    </lineage>
</organism>
<feature type="region of interest" description="Disordered" evidence="1">
    <location>
        <begin position="329"/>
        <end position="367"/>
    </location>
</feature>
<gene>
    <name evidence="2" type="ORF">GCM10025862_23490</name>
</gene>
<sequence length="401" mass="42261">MDIQNHFYGHSALLAQAAGLPRARHLAGLLQHGWVGRSPLQVNFGDFPDVGAAGDGRRLLVWTHESRAWSPDPRPTRPTTPIGAPWLYAVAVASGAGPGPSGVHIPRPTTVADARPVIMPMHGTHVLSVQTDHGELARYYADTEGSSLVCLHHEDLARPEVVRAWAAAGHEVVSAGGRFDPLFLPRLLTGLGGASRVVSNRLSTSVWYAASLGVPSCVHGPRALMAGESPDVVERLERLWPEVHTTSPDVDAVRAVADAELGAQHVREPEELRRLLGWEGAFSARPAFDYWLGAPLQKAATVLGLRRRSAGAHQVEPAGVGGEAGVECGVQSGGPSEVESGSASGVGSGSAAGVESADGHSSLAAQPSPLSFLRHPLSHLPRQLPRSTWAGEPVPWLRPPA</sequence>
<keyword evidence="3" id="KW-1185">Reference proteome</keyword>
<evidence type="ECO:0000313" key="2">
    <source>
        <dbReference type="EMBL" id="GMA20328.1"/>
    </source>
</evidence>
<accession>A0ABQ6HQI0</accession>
<dbReference type="Proteomes" id="UP001157109">
    <property type="component" value="Unassembled WGS sequence"/>
</dbReference>
<dbReference type="EMBL" id="BSUJ01000001">
    <property type="protein sequence ID" value="GMA20328.1"/>
    <property type="molecule type" value="Genomic_DNA"/>
</dbReference>
<dbReference type="RefSeq" id="WP_241445569.1">
    <property type="nucleotide sequence ID" value="NZ_BSUJ01000001.1"/>
</dbReference>